<gene>
    <name evidence="2" type="ORF">ADIARSV_1485</name>
</gene>
<dbReference type="AlphaFoldDB" id="R9GUH2"/>
<dbReference type="STRING" id="1150600.ADIARSV_1485"/>
<evidence type="ECO:0008006" key="4">
    <source>
        <dbReference type="Google" id="ProtNLM"/>
    </source>
</evidence>
<dbReference type="InterPro" id="IPR021458">
    <property type="entry name" value="Rv0495c"/>
</dbReference>
<evidence type="ECO:0000313" key="3">
    <source>
        <dbReference type="Proteomes" id="UP000014174"/>
    </source>
</evidence>
<protein>
    <recommendedName>
        <fullName evidence="4">DUF3109 family protein</fullName>
    </recommendedName>
</protein>
<name>R9GUH2_9SPHI</name>
<evidence type="ECO:0000256" key="1">
    <source>
        <dbReference type="ARBA" id="ARBA00093770"/>
    </source>
</evidence>
<dbReference type="Proteomes" id="UP000014174">
    <property type="component" value="Unassembled WGS sequence"/>
</dbReference>
<comment type="caution">
    <text evidence="2">The sequence shown here is derived from an EMBL/GenBank/DDBJ whole genome shotgun (WGS) entry which is preliminary data.</text>
</comment>
<keyword evidence="3" id="KW-1185">Reference proteome</keyword>
<dbReference type="EMBL" id="AQPN01000055">
    <property type="protein sequence ID" value="EOR95333.1"/>
    <property type="molecule type" value="Genomic_DNA"/>
</dbReference>
<proteinExistence type="inferred from homology"/>
<evidence type="ECO:0000313" key="2">
    <source>
        <dbReference type="EMBL" id="EOR95333.1"/>
    </source>
</evidence>
<dbReference type="Pfam" id="PF11307">
    <property type="entry name" value="DUF3109"/>
    <property type="match status" value="1"/>
</dbReference>
<dbReference type="PATRIC" id="fig|1150600.3.peg.1455"/>
<accession>R9GUH2</accession>
<reference evidence="2 3" key="1">
    <citation type="journal article" date="2013" name="Genome Announc.">
        <title>Draft Genome Sequence of Arcticibacter svalbardensis Strain MN12-7T, a Member of the Family Sphingobacteriaceae Isolated from an Arctic Soil Sample.</title>
        <authorList>
            <person name="Shivaji S."/>
            <person name="Ara S."/>
            <person name="Prasad S."/>
            <person name="Manasa B.P."/>
            <person name="Begum Z."/>
            <person name="Singh A."/>
            <person name="Kumar Pinnaka A."/>
        </authorList>
    </citation>
    <scope>NUCLEOTIDE SEQUENCE [LARGE SCALE GENOMIC DNA]</scope>
    <source>
        <strain evidence="2 3">MN12-7</strain>
    </source>
</reference>
<comment type="similarity">
    <text evidence="1">Belongs to the Rv0495c family.</text>
</comment>
<sequence length="199" mass="22892">MPLSNSNDMLEVQKTLVHEDVLSESFVCNLDKCKGACCVEGDSGAPLEMTELKILEEIYPLVKPYMTEKGIETIERTGTWVKDFEGDLTTPCVDDNKECAYVMWENGISKCAIEKAYLDGKTHWKKPISCHLYPIRITAYPEFDVLNYDRWHICKPACAFGKELKVPVYRFLKEPLIRKFGEDWYNELDLSAVEYAKTI</sequence>
<organism evidence="2 3">
    <name type="scientific">Arcticibacter svalbardensis MN12-7</name>
    <dbReference type="NCBI Taxonomy" id="1150600"/>
    <lineage>
        <taxon>Bacteria</taxon>
        <taxon>Pseudomonadati</taxon>
        <taxon>Bacteroidota</taxon>
        <taxon>Sphingobacteriia</taxon>
        <taxon>Sphingobacteriales</taxon>
        <taxon>Sphingobacteriaceae</taxon>
        <taxon>Arcticibacter</taxon>
    </lineage>
</organism>
<dbReference type="eggNOG" id="COG0727">
    <property type="taxonomic scope" value="Bacteria"/>
</dbReference>